<dbReference type="PANTHER" id="PTHR13018">
    <property type="entry name" value="PROBABLE MEMBRANE PROTEIN DUF221-RELATED"/>
    <property type="match status" value="1"/>
</dbReference>
<gene>
    <name evidence="12" type="ORF">CANCADRAFT_83469</name>
</gene>
<keyword evidence="6 8" id="KW-0472">Membrane</keyword>
<name>A0A1E4TK85_9ASCO</name>
<evidence type="ECO:0000256" key="6">
    <source>
        <dbReference type="ARBA" id="ARBA00023136"/>
    </source>
</evidence>
<evidence type="ECO:0000259" key="10">
    <source>
        <dbReference type="Pfam" id="PF13967"/>
    </source>
</evidence>
<evidence type="ECO:0000313" key="13">
    <source>
        <dbReference type="Proteomes" id="UP000095023"/>
    </source>
</evidence>
<dbReference type="InterPro" id="IPR003864">
    <property type="entry name" value="CSC1/OSCA1-like_7TM"/>
</dbReference>
<accession>A0A1E4TK85</accession>
<dbReference type="AlphaFoldDB" id="A0A1E4TK85"/>
<evidence type="ECO:0008006" key="14">
    <source>
        <dbReference type="Google" id="ProtNLM"/>
    </source>
</evidence>
<feature type="transmembrane region" description="Helical" evidence="8">
    <location>
        <begin position="445"/>
        <end position="471"/>
    </location>
</feature>
<evidence type="ECO:0000256" key="1">
    <source>
        <dbReference type="ARBA" id="ARBA00004141"/>
    </source>
</evidence>
<evidence type="ECO:0000256" key="8">
    <source>
        <dbReference type="SAM" id="Phobius"/>
    </source>
</evidence>
<evidence type="ECO:0000256" key="5">
    <source>
        <dbReference type="ARBA" id="ARBA00022989"/>
    </source>
</evidence>
<evidence type="ECO:0000256" key="4">
    <source>
        <dbReference type="ARBA" id="ARBA00022692"/>
    </source>
</evidence>
<dbReference type="PANTHER" id="PTHR13018:SF5">
    <property type="entry name" value="RE44586P"/>
    <property type="match status" value="1"/>
</dbReference>
<evidence type="ECO:0000313" key="12">
    <source>
        <dbReference type="EMBL" id="ODV92162.1"/>
    </source>
</evidence>
<evidence type="ECO:0000256" key="7">
    <source>
        <dbReference type="SAM" id="MobiDB-lite"/>
    </source>
</evidence>
<dbReference type="Pfam" id="PF14703">
    <property type="entry name" value="PHM7_cyt"/>
    <property type="match status" value="1"/>
</dbReference>
<dbReference type="Pfam" id="PF02714">
    <property type="entry name" value="RSN1_7TM"/>
    <property type="match status" value="1"/>
</dbReference>
<feature type="domain" description="CSC1/OSCA1-like cytosolic" evidence="11">
    <location>
        <begin position="220"/>
        <end position="432"/>
    </location>
</feature>
<dbReference type="InterPro" id="IPR045122">
    <property type="entry name" value="Csc1-like"/>
</dbReference>
<feature type="transmembrane region" description="Helical" evidence="8">
    <location>
        <begin position="539"/>
        <end position="562"/>
    </location>
</feature>
<evidence type="ECO:0000256" key="3">
    <source>
        <dbReference type="ARBA" id="ARBA00022448"/>
    </source>
</evidence>
<sequence>MTSILQTWHLMALNASEEPSLPPSFDPKNQSQRVMTTQLILAAAAGLTAFLTFCVVRTRWNDIYAPRVRSRPGLPVLSSSMFGWIVPFLRISDDQILDHCGLDAYVFLGFFKMSMQLLGVCLFFGVTVISPIRLAFTGDYDYDNPHTNSSLSLDFTSRSASHHYQIDPTTPDIPPNSYLWTYVIFVYVFTFISTYFLRLQTLKVVRLRQKYLGLQNSITDRTIRFAGIPKHLQDEENLAAHIKSLGIGGVQSVTICRNWDELDKLVMKHEKVVRKLESAWATYIRRARSLQITPNMNSNINLDTPINLDENSDPLDTGANAQENSPLLDDADLLDPYTEDHSSTLRPKIRIGFCGLSGRKVDAIDYYTDRLEDIERRIHAARQKAYKSTGNSFVTMSDVASAQMVSQAVLDPKPHRLVAYLAPSPSDIIWKNIYMGRAERLIRTWSITVIIAVLSIAFVVPVSYLATFLNYKPIAKVWPALGRLLKNSPPLMFFVTGLLPPVIFTLLNVSIPYLYDYLSSLQGFVSRSDVELSVITKNFFFIFVNLFVVFTIAGTASNYWSFIKDTTKIAYLLASSLRELSLFYGDLIILQGLAMFPFRLLQIGSVLKFPIAWAKAKTTRDYIEMTKPPNFNYGLMLPQPILILVICLIYSVMSTKILACGLMYFVLGYITYKYQLLYSMEHVHHSTGRAWPIIFYRVSAGLLLFQLTMVGVLALHEAYFLATLLAFAPVITAGFILNFYRNYSPLCFFIALKSIHRRVRPRASSWTLDEEREKHQLFVNPSLIKPLEKPIITLNPRLPSGSTVHEYTISR</sequence>
<protein>
    <recommendedName>
        <fullName evidence="14">CSC1/OSCA1-like 7TM region domain-containing protein</fullName>
    </recommendedName>
</protein>
<feature type="transmembrane region" description="Helical" evidence="8">
    <location>
        <begin position="690"/>
        <end position="712"/>
    </location>
</feature>
<dbReference type="OrthoDB" id="1689567at2759"/>
<evidence type="ECO:0000259" key="11">
    <source>
        <dbReference type="Pfam" id="PF14703"/>
    </source>
</evidence>
<dbReference type="Pfam" id="PF13967">
    <property type="entry name" value="RSN1_TM"/>
    <property type="match status" value="1"/>
</dbReference>
<comment type="subcellular location">
    <subcellularLocation>
        <location evidence="1">Membrane</location>
        <topology evidence="1">Multi-pass membrane protein</topology>
    </subcellularLocation>
</comment>
<dbReference type="GO" id="GO:0005227">
    <property type="term" value="F:calcium-activated cation channel activity"/>
    <property type="evidence" value="ECO:0007669"/>
    <property type="project" value="EnsemblFungi"/>
</dbReference>
<dbReference type="GO" id="GO:0005886">
    <property type="term" value="C:plasma membrane"/>
    <property type="evidence" value="ECO:0007669"/>
    <property type="project" value="TreeGrafter"/>
</dbReference>
<keyword evidence="13" id="KW-1185">Reference proteome</keyword>
<evidence type="ECO:0000259" key="9">
    <source>
        <dbReference type="Pfam" id="PF02714"/>
    </source>
</evidence>
<organism evidence="12 13">
    <name type="scientific">Tortispora caseinolytica NRRL Y-17796</name>
    <dbReference type="NCBI Taxonomy" id="767744"/>
    <lineage>
        <taxon>Eukaryota</taxon>
        <taxon>Fungi</taxon>
        <taxon>Dikarya</taxon>
        <taxon>Ascomycota</taxon>
        <taxon>Saccharomycotina</taxon>
        <taxon>Trigonopsidomycetes</taxon>
        <taxon>Trigonopsidales</taxon>
        <taxon>Trigonopsidaceae</taxon>
        <taxon>Tortispora</taxon>
    </lineage>
</organism>
<feature type="domain" description="CSC1/OSCA1-like N-terminal transmembrane" evidence="10">
    <location>
        <begin position="35"/>
        <end position="197"/>
    </location>
</feature>
<dbReference type="EMBL" id="KV453841">
    <property type="protein sequence ID" value="ODV92162.1"/>
    <property type="molecule type" value="Genomic_DNA"/>
</dbReference>
<keyword evidence="3" id="KW-0813">Transport</keyword>
<feature type="transmembrane region" description="Helical" evidence="8">
    <location>
        <begin position="641"/>
        <end position="670"/>
    </location>
</feature>
<keyword evidence="5 8" id="KW-1133">Transmembrane helix</keyword>
<feature type="transmembrane region" description="Helical" evidence="8">
    <location>
        <begin position="491"/>
        <end position="518"/>
    </location>
</feature>
<feature type="transmembrane region" description="Helical" evidence="8">
    <location>
        <begin position="39"/>
        <end position="60"/>
    </location>
</feature>
<comment type="similarity">
    <text evidence="2">Belongs to the CSC1 (TC 1.A.17) family.</text>
</comment>
<feature type="transmembrane region" description="Helical" evidence="8">
    <location>
        <begin position="117"/>
        <end position="136"/>
    </location>
</feature>
<feature type="domain" description="CSC1/OSCA1-like 7TM region" evidence="9">
    <location>
        <begin position="443"/>
        <end position="712"/>
    </location>
</feature>
<dbReference type="Proteomes" id="UP000095023">
    <property type="component" value="Unassembled WGS sequence"/>
</dbReference>
<proteinExistence type="inferred from homology"/>
<feature type="region of interest" description="Disordered" evidence="7">
    <location>
        <begin position="309"/>
        <end position="333"/>
    </location>
</feature>
<feature type="transmembrane region" description="Helical" evidence="8">
    <location>
        <begin position="582"/>
        <end position="601"/>
    </location>
</feature>
<keyword evidence="4 8" id="KW-0812">Transmembrane</keyword>
<feature type="transmembrane region" description="Helical" evidence="8">
    <location>
        <begin position="178"/>
        <end position="197"/>
    </location>
</feature>
<dbReference type="InterPro" id="IPR027815">
    <property type="entry name" value="CSC1/OSCA1-like_cyt"/>
</dbReference>
<feature type="transmembrane region" description="Helical" evidence="8">
    <location>
        <begin position="719"/>
        <end position="740"/>
    </location>
</feature>
<reference evidence="13" key="1">
    <citation type="submission" date="2016-02" db="EMBL/GenBank/DDBJ databases">
        <title>Comparative genomics of biotechnologically important yeasts.</title>
        <authorList>
            <consortium name="DOE Joint Genome Institute"/>
            <person name="Riley R."/>
            <person name="Haridas S."/>
            <person name="Wolfe K.H."/>
            <person name="Lopes M.R."/>
            <person name="Hittinger C.T."/>
            <person name="Goker M."/>
            <person name="Salamov A."/>
            <person name="Wisecaver J."/>
            <person name="Long T.M."/>
            <person name="Aerts A.L."/>
            <person name="Barry K."/>
            <person name="Choi C."/>
            <person name="Clum A."/>
            <person name="Coughlan A.Y."/>
            <person name="Deshpande S."/>
            <person name="Douglass A.P."/>
            <person name="Hanson S.J."/>
            <person name="Klenk H.-P."/>
            <person name="Labutti K."/>
            <person name="Lapidus A."/>
            <person name="Lindquist E."/>
            <person name="Lipzen A."/>
            <person name="Meier-Kolthoff J.P."/>
            <person name="Ohm R.A."/>
            <person name="Otillar R.P."/>
            <person name="Pangilinan J."/>
            <person name="Peng Y."/>
            <person name="Rokas A."/>
            <person name="Rosa C.A."/>
            <person name="Scheuner C."/>
            <person name="Sibirny A.A."/>
            <person name="Slot J.C."/>
            <person name="Stielow J.B."/>
            <person name="Sun H."/>
            <person name="Kurtzman C.P."/>
            <person name="Blackwell M."/>
            <person name="Jeffries T.W."/>
            <person name="Grigoriev I.V."/>
        </authorList>
    </citation>
    <scope>NUCLEOTIDE SEQUENCE [LARGE SCALE GENOMIC DNA]</scope>
    <source>
        <strain evidence="13">NRRL Y-17796</strain>
    </source>
</reference>
<evidence type="ECO:0000256" key="2">
    <source>
        <dbReference type="ARBA" id="ARBA00007779"/>
    </source>
</evidence>
<dbReference type="InterPro" id="IPR032880">
    <property type="entry name" value="CSC1/OSCA1-like_N"/>
</dbReference>